<sequence>MAHSSLAEVVTADPARAIARNVAAWMPAGTPARPWRQLLTEMQMVWQYHPVNEARMRAGRPEANTLWLHGCGALPADLRNPFVMQHQAAQSVTAWWPAAHAGLPKLPASRHPHPLQVLQPQATRETDAEALGAAVAALDQAAAEAIDQALRDHASAQVVLAGDRRWIGFELHKARRWQFWRRAEAHVLLGLV</sequence>
<evidence type="ECO:0000313" key="1">
    <source>
        <dbReference type="EMBL" id="CBH96608.1"/>
    </source>
</evidence>
<reference evidence="1" key="1">
    <citation type="submission" date="2009-10" db="EMBL/GenBank/DDBJ databases">
        <title>Diversity of trophic interactions inside an arsenic-rich microbial ecosystem.</title>
        <authorList>
            <person name="Bertin P.N."/>
            <person name="Heinrich-Salmeron A."/>
            <person name="Pelletier E."/>
            <person name="Goulhen-Chollet F."/>
            <person name="Arsene-Ploetze F."/>
            <person name="Gallien S."/>
            <person name="Calteau A."/>
            <person name="Vallenet D."/>
            <person name="Casiot C."/>
            <person name="Chane-Woon-Ming B."/>
            <person name="Giloteaux L."/>
            <person name="Barakat M."/>
            <person name="Bonnefoy V."/>
            <person name="Bruneel O."/>
            <person name="Chandler M."/>
            <person name="Cleiss J."/>
            <person name="Duran R."/>
            <person name="Elbaz-Poulichet F."/>
            <person name="Fonknechten N."/>
            <person name="Lauga B."/>
            <person name="Mornico D."/>
            <person name="Ortet P."/>
            <person name="Schaeffer C."/>
            <person name="Siguier P."/>
            <person name="Alexander Thil Smith A."/>
            <person name="Van Dorsselaer A."/>
            <person name="Weissenbach J."/>
            <person name="Medigue C."/>
            <person name="Le Paslier D."/>
        </authorList>
    </citation>
    <scope>NUCLEOTIDE SEQUENCE</scope>
</reference>
<proteinExistence type="predicted"/>
<dbReference type="EMBL" id="CABM01000029">
    <property type="protein sequence ID" value="CBH96608.1"/>
    <property type="molecule type" value="Genomic_DNA"/>
</dbReference>
<name>E6PNV6_9ZZZZ</name>
<protein>
    <submittedName>
        <fullName evidence="1">Uncharacterized protein</fullName>
    </submittedName>
</protein>
<gene>
    <name evidence="1" type="ORF">CARN2_2323</name>
</gene>
<comment type="caution">
    <text evidence="1">The sequence shown here is derived from an EMBL/GenBank/DDBJ whole genome shotgun (WGS) entry which is preliminary data.</text>
</comment>
<accession>E6PNV6</accession>
<dbReference type="AlphaFoldDB" id="E6PNV6"/>
<organism evidence="1">
    <name type="scientific">mine drainage metagenome</name>
    <dbReference type="NCBI Taxonomy" id="410659"/>
    <lineage>
        <taxon>unclassified sequences</taxon>
        <taxon>metagenomes</taxon>
        <taxon>ecological metagenomes</taxon>
    </lineage>
</organism>